<feature type="transmembrane region" description="Helical" evidence="6">
    <location>
        <begin position="374"/>
        <end position="399"/>
    </location>
</feature>
<dbReference type="Proteomes" id="UP000572635">
    <property type="component" value="Unassembled WGS sequence"/>
</dbReference>
<feature type="domain" description="Major facilitator superfamily (MFS) profile" evidence="7">
    <location>
        <begin position="28"/>
        <end position="518"/>
    </location>
</feature>
<dbReference type="PANTHER" id="PTHR42718">
    <property type="entry name" value="MAJOR FACILITATOR SUPERFAMILY MULTIDRUG TRANSPORTER MFSC"/>
    <property type="match status" value="1"/>
</dbReference>
<feature type="transmembrane region" description="Helical" evidence="6">
    <location>
        <begin position="123"/>
        <end position="145"/>
    </location>
</feature>
<gene>
    <name evidence="8" type="ORF">HDA36_000166</name>
</gene>
<accession>A0A7W8QGL8</accession>
<feature type="transmembrane region" description="Helical" evidence="6">
    <location>
        <begin position="28"/>
        <end position="54"/>
    </location>
</feature>
<dbReference type="InterPro" id="IPR036259">
    <property type="entry name" value="MFS_trans_sf"/>
</dbReference>
<dbReference type="RefSeq" id="WP_184387689.1">
    <property type="nucleotide sequence ID" value="NZ_BAAAJD010000107.1"/>
</dbReference>
<evidence type="ECO:0000256" key="1">
    <source>
        <dbReference type="ARBA" id="ARBA00004651"/>
    </source>
</evidence>
<feature type="transmembrane region" description="Helical" evidence="6">
    <location>
        <begin position="152"/>
        <end position="174"/>
    </location>
</feature>
<keyword evidence="9" id="KW-1185">Reference proteome</keyword>
<dbReference type="CDD" id="cd17321">
    <property type="entry name" value="MFS_MMR_MDR_like"/>
    <property type="match status" value="1"/>
</dbReference>
<feature type="transmembrane region" description="Helical" evidence="6">
    <location>
        <begin position="221"/>
        <end position="240"/>
    </location>
</feature>
<dbReference type="Gene3D" id="1.20.1720.10">
    <property type="entry name" value="Multidrug resistance protein D"/>
    <property type="match status" value="1"/>
</dbReference>
<evidence type="ECO:0000256" key="5">
    <source>
        <dbReference type="SAM" id="MobiDB-lite"/>
    </source>
</evidence>
<dbReference type="Pfam" id="PF07690">
    <property type="entry name" value="MFS_1"/>
    <property type="match status" value="1"/>
</dbReference>
<feature type="transmembrane region" description="Helical" evidence="6">
    <location>
        <begin position="95"/>
        <end position="117"/>
    </location>
</feature>
<dbReference type="PRINTS" id="PR01036">
    <property type="entry name" value="TCRTETB"/>
</dbReference>
<dbReference type="PANTHER" id="PTHR42718:SF49">
    <property type="entry name" value="EXPORT PROTEIN"/>
    <property type="match status" value="1"/>
</dbReference>
<keyword evidence="4 6" id="KW-0472">Membrane</keyword>
<organism evidence="8 9">
    <name type="scientific">Nocardiopsis composta</name>
    <dbReference type="NCBI Taxonomy" id="157465"/>
    <lineage>
        <taxon>Bacteria</taxon>
        <taxon>Bacillati</taxon>
        <taxon>Actinomycetota</taxon>
        <taxon>Actinomycetes</taxon>
        <taxon>Streptosporangiales</taxon>
        <taxon>Nocardiopsidaceae</taxon>
        <taxon>Nocardiopsis</taxon>
    </lineage>
</organism>
<evidence type="ECO:0000256" key="3">
    <source>
        <dbReference type="ARBA" id="ARBA00022989"/>
    </source>
</evidence>
<comment type="subcellular location">
    <subcellularLocation>
        <location evidence="1">Cell membrane</location>
        <topology evidence="1">Multi-pass membrane protein</topology>
    </subcellularLocation>
</comment>
<dbReference type="EMBL" id="JACHDB010000001">
    <property type="protein sequence ID" value="MBB5430082.1"/>
    <property type="molecule type" value="Genomic_DNA"/>
</dbReference>
<protein>
    <submittedName>
        <fullName evidence="8">MFS family permease</fullName>
    </submittedName>
</protein>
<reference evidence="8 9" key="1">
    <citation type="submission" date="2020-08" db="EMBL/GenBank/DDBJ databases">
        <title>Sequencing the genomes of 1000 actinobacteria strains.</title>
        <authorList>
            <person name="Klenk H.-P."/>
        </authorList>
    </citation>
    <scope>NUCLEOTIDE SEQUENCE [LARGE SCALE GENOMIC DNA]</scope>
    <source>
        <strain evidence="8 9">DSM 44551</strain>
    </source>
</reference>
<proteinExistence type="predicted"/>
<feature type="transmembrane region" description="Helical" evidence="6">
    <location>
        <begin position="319"/>
        <end position="338"/>
    </location>
</feature>
<feature type="region of interest" description="Disordered" evidence="5">
    <location>
        <begin position="1"/>
        <end position="20"/>
    </location>
</feature>
<feature type="transmembrane region" description="Helical" evidence="6">
    <location>
        <begin position="284"/>
        <end position="304"/>
    </location>
</feature>
<feature type="transmembrane region" description="Helical" evidence="6">
    <location>
        <begin position="490"/>
        <end position="513"/>
    </location>
</feature>
<evidence type="ECO:0000256" key="2">
    <source>
        <dbReference type="ARBA" id="ARBA00022692"/>
    </source>
</evidence>
<dbReference type="InterPro" id="IPR011701">
    <property type="entry name" value="MFS"/>
</dbReference>
<dbReference type="SUPFAM" id="SSF103473">
    <property type="entry name" value="MFS general substrate transporter"/>
    <property type="match status" value="1"/>
</dbReference>
<evidence type="ECO:0000259" key="7">
    <source>
        <dbReference type="PROSITE" id="PS50850"/>
    </source>
</evidence>
<dbReference type="PROSITE" id="PS50850">
    <property type="entry name" value="MFS"/>
    <property type="match status" value="1"/>
</dbReference>
<evidence type="ECO:0000256" key="4">
    <source>
        <dbReference type="ARBA" id="ARBA00023136"/>
    </source>
</evidence>
<evidence type="ECO:0000313" key="9">
    <source>
        <dbReference type="Proteomes" id="UP000572635"/>
    </source>
</evidence>
<keyword evidence="3 6" id="KW-1133">Transmembrane helix</keyword>
<feature type="transmembrane region" description="Helical" evidence="6">
    <location>
        <begin position="66"/>
        <end position="83"/>
    </location>
</feature>
<dbReference type="Gene3D" id="1.20.1250.20">
    <property type="entry name" value="MFS general substrate transporter like domains"/>
    <property type="match status" value="1"/>
</dbReference>
<dbReference type="GO" id="GO:0022857">
    <property type="term" value="F:transmembrane transporter activity"/>
    <property type="evidence" value="ECO:0007669"/>
    <property type="project" value="InterPro"/>
</dbReference>
<dbReference type="GO" id="GO:0005886">
    <property type="term" value="C:plasma membrane"/>
    <property type="evidence" value="ECO:0007669"/>
    <property type="project" value="UniProtKB-SubCell"/>
</dbReference>
<sequence length="527" mass="51681">MATQNRTAAPAAPGAGARPPGGASRAAVLAAVLLGVFTVPTSISGTAVALPSIAADTGAGLAPLQWAVNGFNVAFACCTLAWGSIADVTGRVRAFALGAGIFAAASLGSAFAGDVYLLDAARAAAGIGGAAVLACGSAILSTAFAGPARARAFALFGTVAGVGLAAGPSLSGLIVDTAGWRWVFGGHALVMAVVLAAVPVIARGTPPAERTGARIDLPGTLLFVAAMLLLTTGIVQGAQWGWTGPGVLALFAGAAVALAVFAAVERRRSHPMLDLALLRDARFVGLCLVPVAASFGFVTVLTYLPGHLAVVGGRSPAEAGLIMVLLTLPVVALPIPAARFAARSASPLPLIHLSLACLVVGDLGLLLSGPDTPVAVTALPMLITGAGMGLSAGLIDRLALESADPAKAGMAAGFLNTLRLGSEAIAVAVYGALLATLVGGRIRDGIGDFPGAGDPGAVAERLAGGHAEAAPTAPGGGAFADFLVAAYDGAFHTVLLVLAGVCLMLAAAVAVLLRGGLRAAAPAEEAR</sequence>
<feature type="transmembrane region" description="Helical" evidence="6">
    <location>
        <begin position="180"/>
        <end position="201"/>
    </location>
</feature>
<keyword evidence="2 6" id="KW-0812">Transmembrane</keyword>
<evidence type="ECO:0000256" key="6">
    <source>
        <dbReference type="SAM" id="Phobius"/>
    </source>
</evidence>
<feature type="transmembrane region" description="Helical" evidence="6">
    <location>
        <begin position="420"/>
        <end position="440"/>
    </location>
</feature>
<feature type="transmembrane region" description="Helical" evidence="6">
    <location>
        <begin position="246"/>
        <end position="264"/>
    </location>
</feature>
<feature type="transmembrane region" description="Helical" evidence="6">
    <location>
        <begin position="350"/>
        <end position="368"/>
    </location>
</feature>
<feature type="compositionally biased region" description="Low complexity" evidence="5">
    <location>
        <begin position="8"/>
        <end position="20"/>
    </location>
</feature>
<dbReference type="InterPro" id="IPR020846">
    <property type="entry name" value="MFS_dom"/>
</dbReference>
<comment type="caution">
    <text evidence="8">The sequence shown here is derived from an EMBL/GenBank/DDBJ whole genome shotgun (WGS) entry which is preliminary data.</text>
</comment>
<dbReference type="AlphaFoldDB" id="A0A7W8QGL8"/>
<evidence type="ECO:0000313" key="8">
    <source>
        <dbReference type="EMBL" id="MBB5430082.1"/>
    </source>
</evidence>
<name>A0A7W8QGL8_9ACTN</name>